<evidence type="ECO:0000313" key="3">
    <source>
        <dbReference type="Proteomes" id="UP000187486"/>
    </source>
</evidence>
<feature type="signal peptide" evidence="1">
    <location>
        <begin position="1"/>
        <end position="26"/>
    </location>
</feature>
<accession>A0A1R0KF25</accession>
<evidence type="ECO:0000313" key="2">
    <source>
        <dbReference type="EMBL" id="OLZ43746.1"/>
    </source>
</evidence>
<reference evidence="2 3" key="1">
    <citation type="submission" date="2016-01" db="EMBL/GenBank/DDBJ databases">
        <title>Amycolatopsis coloradensis genome sequencing and assembly.</title>
        <authorList>
            <person name="Mayilraj S."/>
        </authorList>
    </citation>
    <scope>NUCLEOTIDE SEQUENCE [LARGE SCALE GENOMIC DNA]</scope>
    <source>
        <strain evidence="2 3">DSM 44225</strain>
    </source>
</reference>
<gene>
    <name evidence="2" type="ORF">BS329_38525</name>
</gene>
<protein>
    <submittedName>
        <fullName evidence="2">Uncharacterized protein</fullName>
    </submittedName>
</protein>
<dbReference type="EMBL" id="MQUQ01000030">
    <property type="protein sequence ID" value="OLZ43746.1"/>
    <property type="molecule type" value="Genomic_DNA"/>
</dbReference>
<organism evidence="2 3">
    <name type="scientific">Amycolatopsis coloradensis</name>
    <dbReference type="NCBI Taxonomy" id="76021"/>
    <lineage>
        <taxon>Bacteria</taxon>
        <taxon>Bacillati</taxon>
        <taxon>Actinomycetota</taxon>
        <taxon>Actinomycetes</taxon>
        <taxon>Pseudonocardiales</taxon>
        <taxon>Pseudonocardiaceae</taxon>
        <taxon>Amycolatopsis</taxon>
    </lineage>
</organism>
<name>A0A1R0KF25_9PSEU</name>
<evidence type="ECO:0000256" key="1">
    <source>
        <dbReference type="SAM" id="SignalP"/>
    </source>
</evidence>
<dbReference type="Proteomes" id="UP000187486">
    <property type="component" value="Unassembled WGS sequence"/>
</dbReference>
<dbReference type="RefSeq" id="WP_076168132.1">
    <property type="nucleotide sequence ID" value="NZ_JBEZVB010000024.1"/>
</dbReference>
<proteinExistence type="predicted"/>
<dbReference type="AlphaFoldDB" id="A0A1R0KF25"/>
<comment type="caution">
    <text evidence="2">The sequence shown here is derived from an EMBL/GenBank/DDBJ whole genome shotgun (WGS) entry which is preliminary data.</text>
</comment>
<keyword evidence="1" id="KW-0732">Signal</keyword>
<feature type="chain" id="PRO_5013090825" evidence="1">
    <location>
        <begin position="27"/>
        <end position="94"/>
    </location>
</feature>
<sequence>MREFARVLAVAAAAAGLLALPGTASAAPPPGCWTDTNGSTWASGTCPTGSYKVVVEYCRPNCHREEGYPASNGRPSGISFSPGGSIAGVTVEYV</sequence>
<dbReference type="OrthoDB" id="3638152at2"/>
<keyword evidence="3" id="KW-1185">Reference proteome</keyword>
<dbReference type="STRING" id="76021.BS329_38525"/>